<reference evidence="2 3" key="1">
    <citation type="submission" date="2020-03" db="EMBL/GenBank/DDBJ databases">
        <title>Draft Genome Sequence of Cudoniella acicularis.</title>
        <authorList>
            <person name="Buettner E."/>
            <person name="Kellner H."/>
        </authorList>
    </citation>
    <scope>NUCLEOTIDE SEQUENCE [LARGE SCALE GENOMIC DNA]</scope>
    <source>
        <strain evidence="2 3">DSM 108380</strain>
    </source>
</reference>
<dbReference type="Pfam" id="PF13668">
    <property type="entry name" value="Ferritin_2"/>
    <property type="match status" value="1"/>
</dbReference>
<name>A0A8H4RLQ7_9HELO</name>
<dbReference type="OrthoDB" id="1001765at2759"/>
<organism evidence="2 3">
    <name type="scientific">Cudoniella acicularis</name>
    <dbReference type="NCBI Taxonomy" id="354080"/>
    <lineage>
        <taxon>Eukaryota</taxon>
        <taxon>Fungi</taxon>
        <taxon>Dikarya</taxon>
        <taxon>Ascomycota</taxon>
        <taxon>Pezizomycotina</taxon>
        <taxon>Leotiomycetes</taxon>
        <taxon>Helotiales</taxon>
        <taxon>Tricladiaceae</taxon>
        <taxon>Cudoniella</taxon>
    </lineage>
</organism>
<dbReference type="AlphaFoldDB" id="A0A8H4RLQ7"/>
<gene>
    <name evidence="2" type="ORF">G7Y89_g6714</name>
</gene>
<dbReference type="Proteomes" id="UP000566819">
    <property type="component" value="Unassembled WGS sequence"/>
</dbReference>
<evidence type="ECO:0000313" key="3">
    <source>
        <dbReference type="Proteomes" id="UP000566819"/>
    </source>
</evidence>
<comment type="caution">
    <text evidence="2">The sequence shown here is derived from an EMBL/GenBank/DDBJ whole genome shotgun (WGS) entry which is preliminary data.</text>
</comment>
<evidence type="ECO:0008006" key="4">
    <source>
        <dbReference type="Google" id="ProtNLM"/>
    </source>
</evidence>
<accession>A0A8H4RLQ7</accession>
<feature type="signal peptide" evidence="1">
    <location>
        <begin position="1"/>
        <end position="22"/>
    </location>
</feature>
<protein>
    <recommendedName>
        <fullName evidence="4">Ferritin</fullName>
    </recommendedName>
</protein>
<dbReference type="EMBL" id="JAAMPI010000446">
    <property type="protein sequence ID" value="KAF4631413.1"/>
    <property type="molecule type" value="Genomic_DNA"/>
</dbReference>
<sequence length="126" mass="13967">MIITMKSLIPLATLALSTLATAKNPITSLAVTDVQLLNYILTVTHLENALYKQALANFTQADFIAAHFPDPFYSYLRETAFDEGAHGGMWMLLSLHYDASIRKDVMGFGRRDETLGVLVAMGVIRF</sequence>
<keyword evidence="3" id="KW-1185">Reference proteome</keyword>
<evidence type="ECO:0000256" key="1">
    <source>
        <dbReference type="SAM" id="SignalP"/>
    </source>
</evidence>
<feature type="chain" id="PRO_5034669862" description="Ferritin" evidence="1">
    <location>
        <begin position="23"/>
        <end position="126"/>
    </location>
</feature>
<proteinExistence type="predicted"/>
<keyword evidence="1" id="KW-0732">Signal</keyword>
<evidence type="ECO:0000313" key="2">
    <source>
        <dbReference type="EMBL" id="KAF4631413.1"/>
    </source>
</evidence>